<gene>
    <name evidence="1" type="ORF">F444_18770</name>
</gene>
<proteinExistence type="predicted"/>
<evidence type="ECO:0000313" key="1">
    <source>
        <dbReference type="EMBL" id="ETO63530.1"/>
    </source>
</evidence>
<protein>
    <submittedName>
        <fullName evidence="1">Uncharacterized protein</fullName>
    </submittedName>
</protein>
<name>A0A080ZA69_PHYNI</name>
<sequence>MENYNGLVQKERAQYQRILPSVSAKPSIAQQTQNARRLAGSVVREEMDEVIVELVNSYPADSEKAALRVVLESYRAKQLRSACVKRSLIPQRHSSTEDNKQGFINLLCKYRSEKVNGERCTDTDNNTLTSDGCHENKRCRLCPEERTANEDEIVERRSGYDSVTKASTAVQSALTTLKMLKDSNASDEMVREAEQKVDVLVRRWMAEMDPK</sequence>
<dbReference type="AlphaFoldDB" id="A0A080ZA69"/>
<dbReference type="Proteomes" id="UP000028582">
    <property type="component" value="Unassembled WGS sequence"/>
</dbReference>
<accession>A0A080ZA69</accession>
<comment type="caution">
    <text evidence="1">The sequence shown here is derived from an EMBL/GenBank/DDBJ whole genome shotgun (WGS) entry which is preliminary data.</text>
</comment>
<dbReference type="OrthoDB" id="127576at2759"/>
<dbReference type="EMBL" id="ANJA01003473">
    <property type="protein sequence ID" value="ETO63530.1"/>
    <property type="molecule type" value="Genomic_DNA"/>
</dbReference>
<organism evidence="1 2">
    <name type="scientific">Phytophthora nicotianae P1976</name>
    <dbReference type="NCBI Taxonomy" id="1317066"/>
    <lineage>
        <taxon>Eukaryota</taxon>
        <taxon>Sar</taxon>
        <taxon>Stramenopiles</taxon>
        <taxon>Oomycota</taxon>
        <taxon>Peronosporomycetes</taxon>
        <taxon>Peronosporales</taxon>
        <taxon>Peronosporaceae</taxon>
        <taxon>Phytophthora</taxon>
    </lineage>
</organism>
<evidence type="ECO:0000313" key="2">
    <source>
        <dbReference type="Proteomes" id="UP000028582"/>
    </source>
</evidence>
<reference evidence="1 2" key="1">
    <citation type="submission" date="2013-11" db="EMBL/GenBank/DDBJ databases">
        <title>The Genome Sequence of Phytophthora parasitica P1976.</title>
        <authorList>
            <consortium name="The Broad Institute Genomics Platform"/>
            <person name="Russ C."/>
            <person name="Tyler B."/>
            <person name="Panabieres F."/>
            <person name="Shan W."/>
            <person name="Tripathy S."/>
            <person name="Grunwald N."/>
            <person name="Machado M."/>
            <person name="Johnson C.S."/>
            <person name="Walker B."/>
            <person name="Young S."/>
            <person name="Zeng Q."/>
            <person name="Gargeya S."/>
            <person name="Fitzgerald M."/>
            <person name="Haas B."/>
            <person name="Abouelleil A."/>
            <person name="Allen A.W."/>
            <person name="Alvarado L."/>
            <person name="Arachchi H.M."/>
            <person name="Berlin A.M."/>
            <person name="Chapman S.B."/>
            <person name="Gainer-Dewar J."/>
            <person name="Goldberg J."/>
            <person name="Griggs A."/>
            <person name="Gujja S."/>
            <person name="Hansen M."/>
            <person name="Howarth C."/>
            <person name="Imamovic A."/>
            <person name="Ireland A."/>
            <person name="Larimer J."/>
            <person name="McCowan C."/>
            <person name="Murphy C."/>
            <person name="Pearson M."/>
            <person name="Poon T.W."/>
            <person name="Priest M."/>
            <person name="Roberts A."/>
            <person name="Saif S."/>
            <person name="Shea T."/>
            <person name="Sisk P."/>
            <person name="Sykes S."/>
            <person name="Wortman J."/>
            <person name="Nusbaum C."/>
            <person name="Birren B."/>
        </authorList>
    </citation>
    <scope>NUCLEOTIDE SEQUENCE [LARGE SCALE GENOMIC DNA]</scope>
    <source>
        <strain evidence="1 2">P1976</strain>
    </source>
</reference>